<dbReference type="RefSeq" id="WP_284244620.1">
    <property type="nucleotide sequence ID" value="NZ_BSST01000001.1"/>
</dbReference>
<keyword evidence="2" id="KW-1185">Reference proteome</keyword>
<protein>
    <submittedName>
        <fullName evidence="1">Uncharacterized protein</fullName>
    </submittedName>
</protein>
<reference evidence="1 2" key="1">
    <citation type="submission" date="2023-03" db="EMBL/GenBank/DDBJ databases">
        <title>Draft genome sequence of Thalassotalea insulae KCTC 62186T.</title>
        <authorList>
            <person name="Sawabe T."/>
        </authorList>
    </citation>
    <scope>NUCLEOTIDE SEQUENCE [LARGE SCALE GENOMIC DNA]</scope>
    <source>
        <strain evidence="1 2">KCTC 62186</strain>
    </source>
</reference>
<evidence type="ECO:0000313" key="1">
    <source>
        <dbReference type="EMBL" id="GLX78751.1"/>
    </source>
</evidence>
<evidence type="ECO:0000313" key="2">
    <source>
        <dbReference type="Proteomes" id="UP001157186"/>
    </source>
</evidence>
<dbReference type="EMBL" id="BSST01000001">
    <property type="protein sequence ID" value="GLX78751.1"/>
    <property type="molecule type" value="Genomic_DNA"/>
</dbReference>
<comment type="caution">
    <text evidence="1">The sequence shown here is derived from an EMBL/GenBank/DDBJ whole genome shotgun (WGS) entry which is preliminary data.</text>
</comment>
<sequence length="118" mass="12844">MNKALYLSAVIGIFSGNVIAENGYSAGHTINKLYIQNDGYVSFGTDKPVTDSCNYFGYQFTFDTTTEAGKSKLSLLLAAKMAEKKVNLWYRASTTPGTDQNNGCTRNTMALVYSVGLD</sequence>
<proteinExistence type="predicted"/>
<organism evidence="1 2">
    <name type="scientific">Thalassotalea insulae</name>
    <dbReference type="NCBI Taxonomy" id="2056778"/>
    <lineage>
        <taxon>Bacteria</taxon>
        <taxon>Pseudomonadati</taxon>
        <taxon>Pseudomonadota</taxon>
        <taxon>Gammaproteobacteria</taxon>
        <taxon>Alteromonadales</taxon>
        <taxon>Colwelliaceae</taxon>
        <taxon>Thalassotalea</taxon>
    </lineage>
</organism>
<name>A0ABQ6GVR5_9GAMM</name>
<accession>A0ABQ6GVR5</accession>
<dbReference type="Proteomes" id="UP001157186">
    <property type="component" value="Unassembled WGS sequence"/>
</dbReference>
<gene>
    <name evidence="1" type="ORF">tinsulaeT_20910</name>
</gene>